<evidence type="ECO:0000313" key="2">
    <source>
        <dbReference type="EMBL" id="CAI8618451.1"/>
    </source>
</evidence>
<dbReference type="AlphaFoldDB" id="A0AAV1B749"/>
<organism evidence="2 3">
    <name type="scientific">Vicia faba</name>
    <name type="common">Broad bean</name>
    <name type="synonym">Faba vulgaris</name>
    <dbReference type="NCBI Taxonomy" id="3906"/>
    <lineage>
        <taxon>Eukaryota</taxon>
        <taxon>Viridiplantae</taxon>
        <taxon>Streptophyta</taxon>
        <taxon>Embryophyta</taxon>
        <taxon>Tracheophyta</taxon>
        <taxon>Spermatophyta</taxon>
        <taxon>Magnoliopsida</taxon>
        <taxon>eudicotyledons</taxon>
        <taxon>Gunneridae</taxon>
        <taxon>Pentapetalae</taxon>
        <taxon>rosids</taxon>
        <taxon>fabids</taxon>
        <taxon>Fabales</taxon>
        <taxon>Fabaceae</taxon>
        <taxon>Papilionoideae</taxon>
        <taxon>50 kb inversion clade</taxon>
        <taxon>NPAAA clade</taxon>
        <taxon>Hologalegina</taxon>
        <taxon>IRL clade</taxon>
        <taxon>Fabeae</taxon>
        <taxon>Vicia</taxon>
    </lineage>
</organism>
<evidence type="ECO:0000313" key="3">
    <source>
        <dbReference type="Proteomes" id="UP001157006"/>
    </source>
</evidence>
<dbReference type="Proteomes" id="UP001157006">
    <property type="component" value="Chromosome 6"/>
</dbReference>
<protein>
    <submittedName>
        <fullName evidence="2">Uncharacterized protein</fullName>
    </submittedName>
</protein>
<sequence length="95" mass="11005">MMLLHSRISYFKNFDHDDSLRALRSPNPTRVPDLGDFVATGNDQTVTKRRKAAEDDDNDSDKETERNKMCCQLRFFRVIALFSTVMRYLVKNGCA</sequence>
<dbReference type="EMBL" id="OX451741">
    <property type="protein sequence ID" value="CAI8618451.1"/>
    <property type="molecule type" value="Genomic_DNA"/>
</dbReference>
<name>A0AAV1B749_VICFA</name>
<keyword evidence="3" id="KW-1185">Reference proteome</keyword>
<proteinExistence type="predicted"/>
<gene>
    <name evidence="2" type="ORF">VFH_VI123680</name>
</gene>
<accession>A0AAV1B749</accession>
<feature type="region of interest" description="Disordered" evidence="1">
    <location>
        <begin position="45"/>
        <end position="65"/>
    </location>
</feature>
<evidence type="ECO:0000256" key="1">
    <source>
        <dbReference type="SAM" id="MobiDB-lite"/>
    </source>
</evidence>
<reference evidence="2 3" key="1">
    <citation type="submission" date="2023-01" db="EMBL/GenBank/DDBJ databases">
        <authorList>
            <person name="Kreplak J."/>
        </authorList>
    </citation>
    <scope>NUCLEOTIDE SEQUENCE [LARGE SCALE GENOMIC DNA]</scope>
</reference>